<dbReference type="AlphaFoldDB" id="A0A3S9PMG2"/>
<name>A0A3S9PMG2_STRLT</name>
<protein>
    <submittedName>
        <fullName evidence="1">Uncharacterized protein</fullName>
    </submittedName>
</protein>
<dbReference type="InterPro" id="IPR012296">
    <property type="entry name" value="Nuclease_put_TT1808"/>
</dbReference>
<evidence type="ECO:0000313" key="2">
    <source>
        <dbReference type="Proteomes" id="UP000267900"/>
    </source>
</evidence>
<dbReference type="Proteomes" id="UP000267900">
    <property type="component" value="Chromosome"/>
</dbReference>
<dbReference type="Gene3D" id="3.90.1570.10">
    <property type="entry name" value="tt1808, chain A"/>
    <property type="match status" value="1"/>
</dbReference>
<evidence type="ECO:0000313" key="1">
    <source>
        <dbReference type="EMBL" id="AZQ73515.1"/>
    </source>
</evidence>
<dbReference type="EMBL" id="CP034587">
    <property type="protein sequence ID" value="AZQ73515.1"/>
    <property type="molecule type" value="Genomic_DNA"/>
</dbReference>
<gene>
    <name evidence="1" type="ORF">EKH77_21895</name>
</gene>
<keyword evidence="2" id="KW-1185">Reference proteome</keyword>
<dbReference type="OrthoDB" id="4316356at2"/>
<reference evidence="1 2" key="1">
    <citation type="submission" date="2018-12" db="EMBL/GenBank/DDBJ databases">
        <title>The whole draft genome of Streptomyce luteoverticillatus CGMCC 15060.</title>
        <authorList>
            <person name="Feng Z."/>
            <person name="Chen G."/>
            <person name="Zhang J."/>
            <person name="Zhu H."/>
            <person name="Yu X."/>
            <person name="Zhang W."/>
            <person name="Zhang X."/>
        </authorList>
    </citation>
    <scope>NUCLEOTIDE SEQUENCE [LARGE SCALE GENOMIC DNA]</scope>
    <source>
        <strain evidence="1 2">CGMCC 15060</strain>
    </source>
</reference>
<sequence>MSCILDLTDDSRKCGLRAHDAPRKSLRWTAFQARTGSQGALALTGRGVRRRIDLPGRRKNDYGPKRGVYAQAGVPAYLIADPCEGQCFLCAEPKNGSCRVSPAIRYGDPIDLTATVAGLTITPDELGRD</sequence>
<proteinExistence type="predicted"/>
<organism evidence="1 2">
    <name type="scientific">Streptomyces luteoverticillatus</name>
    <name type="common">Streptoverticillium luteoverticillatus</name>
    <dbReference type="NCBI Taxonomy" id="66425"/>
    <lineage>
        <taxon>Bacteria</taxon>
        <taxon>Bacillati</taxon>
        <taxon>Actinomycetota</taxon>
        <taxon>Actinomycetes</taxon>
        <taxon>Kitasatosporales</taxon>
        <taxon>Streptomycetaceae</taxon>
        <taxon>Streptomyces</taxon>
    </lineage>
</organism>
<accession>A0A3S9PMG2</accession>